<evidence type="ECO:0008006" key="4">
    <source>
        <dbReference type="Google" id="ProtNLM"/>
    </source>
</evidence>
<accession>A0A814TD30</accession>
<name>A0A814TD30_9BILA</name>
<gene>
    <name evidence="2" type="ORF">VCS650_LOCUS23308</name>
</gene>
<comment type="caution">
    <text evidence="2">The sequence shown here is derived from an EMBL/GenBank/DDBJ whole genome shotgun (WGS) entry which is preliminary data.</text>
</comment>
<reference evidence="2" key="1">
    <citation type="submission" date="2021-02" db="EMBL/GenBank/DDBJ databases">
        <authorList>
            <person name="Nowell W R."/>
        </authorList>
    </citation>
    <scope>NUCLEOTIDE SEQUENCE</scope>
</reference>
<feature type="region of interest" description="Disordered" evidence="1">
    <location>
        <begin position="1346"/>
        <end position="1380"/>
    </location>
</feature>
<evidence type="ECO:0000256" key="1">
    <source>
        <dbReference type="SAM" id="MobiDB-lite"/>
    </source>
</evidence>
<organism evidence="2 3">
    <name type="scientific">Adineta steineri</name>
    <dbReference type="NCBI Taxonomy" id="433720"/>
    <lineage>
        <taxon>Eukaryota</taxon>
        <taxon>Metazoa</taxon>
        <taxon>Spiralia</taxon>
        <taxon>Gnathifera</taxon>
        <taxon>Rotifera</taxon>
        <taxon>Eurotatoria</taxon>
        <taxon>Bdelloidea</taxon>
        <taxon>Adinetida</taxon>
        <taxon>Adinetidae</taxon>
        <taxon>Adineta</taxon>
    </lineage>
</organism>
<dbReference type="OrthoDB" id="10044445at2759"/>
<evidence type="ECO:0000313" key="2">
    <source>
        <dbReference type="EMBL" id="CAF1160130.1"/>
    </source>
</evidence>
<protein>
    <recommendedName>
        <fullName evidence="4">C2H2-type domain-containing protein</fullName>
    </recommendedName>
</protein>
<dbReference type="Proteomes" id="UP000663891">
    <property type="component" value="Unassembled WGS sequence"/>
</dbReference>
<proteinExistence type="predicted"/>
<evidence type="ECO:0000313" key="3">
    <source>
        <dbReference type="Proteomes" id="UP000663891"/>
    </source>
</evidence>
<sequence>MNGNYYFCQLCINSPAYSSFDSLYTHINFLHGTDPSFKVRCELNPECGSIYRTFPSYRSHIYKYHRDLISKSAGKKDIICSIGDDSNNSSQFPYAGDDTFEREIINNENDQNFQSTNEYDAAMDVDEAMDIDYPIFTRTTLENDEESFDMRKFQKYYTRFLLELREHHLLSQNIILSITSNFSLLFNVVLKIIKNIERDPDATVATVVPIIKIEEIIGQIIRAIEGTAKNEYQFIKSCKDFFQYEEPQRVELNESGDFGYIIPMKKSIQSFLNKPDVMDLLIRNINETISTTKKDKDLLLTYRDGKAAATNQSLQKNINSFLIQLYSDEVGITNPLGPKKGEKKLLLFYYLLDDLCPIVRSLLYSINLLGICLSKLLTNSLDRRVYFDAMIKDLNELQEKGLTVSTFTGRLYFAFDLIAADNLAAHDLGGFQKNFNNGYFCRMCHVSYEYKSIPLTNISFLLRTEISHEIHLKQVLKSNISICGINDTSDLSNLIAFHPVKSLPFDIMHDYSEGVCMIMINSILKAFSARRILTYAQIESRLEDFKYGQNDESNKPPVTKQKHLTNNHIAGSASQKLLLFQLLPVIFNDVIDRLTDILPIYICLREIVSIVFATKIRKSWLAYLKILTITFHSLMIERLPDYVTAKVHFITHYSELIKRNGPPRNYWCQRFEGKHLYFKRLATRSCSFKNVPFTLAKRHQLRLALLLSYDNFYNLIDKPVSTKIINPSQLPVEIRLLLVQHQYDLLIYIECQTLIHKHVKYIKNSVFIIALHHEEEVPEFVFLQEEIDGNLLMKLRFEEIKILFPKLKQRTIFMDEREKLLSKLCTEKEQSNSASIDDNDSEEQLLLIDENMRSSDSVPFVEEIVIENTEVSLFDSNKNHSDNEENDNQIEENKIKLQDDYKLPTFPDDLQFVVDQNDLTKLAPHSYFRKVLLNLIYNDIANKHQLLYPKAQDYLIITKAVLRSLNIPVDNQNILNEYRESIKQKFKNERKPLQKINTQVQRNKSKFGKGLGRPIKKSDLVSAERKTEKLMFIPRLDDEQDIFKLHQMMKDEFNKQPHDIDGLTYLWRKTFSSRRLFTRNHSIKEILSEYPAYSLSCLILEEIRITTDIDLEQNVESFLPILFEKLPDNSMFISDPISYVLTEKDPISPTPCIKMLDDKYELYLDYELIVQTTSAQEAISILLSLYNIFEVKFARHSRGVHLLYAIMFQDQNELTKSLRNLLVSWDYTIKNKLAVRQHLNTITATTLNNSNITQSTISMQSNENGLDVVEKVDPIQNQTINDMDQESVTNHSLNHAPALVVEENPIVISTTSKKKSMSSKKQSSKPAVDENIFETIETSSFNIEPITKAAQYPKKRKPTTSHEHITRSSSRIQSKKSRLS</sequence>
<dbReference type="EMBL" id="CAJNON010000273">
    <property type="protein sequence ID" value="CAF1160130.1"/>
    <property type="molecule type" value="Genomic_DNA"/>
</dbReference>
<feature type="region of interest" description="Disordered" evidence="1">
    <location>
        <begin position="1310"/>
        <end position="1330"/>
    </location>
</feature>